<gene>
    <name evidence="7" type="ORF">CGS50_009700</name>
</gene>
<keyword evidence="1" id="KW-0597">Phosphoprotein</keyword>
<feature type="transmembrane region" description="Helical" evidence="4">
    <location>
        <begin position="124"/>
        <end position="148"/>
    </location>
</feature>
<keyword evidence="3" id="KW-0418">Kinase</keyword>
<evidence type="ECO:0000259" key="5">
    <source>
        <dbReference type="Pfam" id="PF14501"/>
    </source>
</evidence>
<evidence type="ECO:0000256" key="1">
    <source>
        <dbReference type="ARBA" id="ARBA00022553"/>
    </source>
</evidence>
<dbReference type="PANTHER" id="PTHR40448:SF1">
    <property type="entry name" value="TWO-COMPONENT SENSOR HISTIDINE KINASE"/>
    <property type="match status" value="1"/>
</dbReference>
<dbReference type="GO" id="GO:0000155">
    <property type="term" value="F:phosphorelay sensor kinase activity"/>
    <property type="evidence" value="ECO:0007669"/>
    <property type="project" value="InterPro"/>
</dbReference>
<dbReference type="InterPro" id="IPR032834">
    <property type="entry name" value="NatK-like_C"/>
</dbReference>
<evidence type="ECO:0000256" key="2">
    <source>
        <dbReference type="ARBA" id="ARBA00022679"/>
    </source>
</evidence>
<evidence type="ECO:0000313" key="8">
    <source>
        <dbReference type="Proteomes" id="UP000221015"/>
    </source>
</evidence>
<feature type="transmembrane region" description="Helical" evidence="4">
    <location>
        <begin position="197"/>
        <end position="218"/>
    </location>
</feature>
<dbReference type="PANTHER" id="PTHR40448">
    <property type="entry name" value="TWO-COMPONENT SENSOR HISTIDINE KINASE"/>
    <property type="match status" value="1"/>
</dbReference>
<dbReference type="InterPro" id="IPR036890">
    <property type="entry name" value="HATPase_C_sf"/>
</dbReference>
<dbReference type="Pfam" id="PF14689">
    <property type="entry name" value="SPOB_a"/>
    <property type="match status" value="1"/>
</dbReference>
<name>A0A2J4JNE8_9FIRM</name>
<dbReference type="GO" id="GO:0005524">
    <property type="term" value="F:ATP binding"/>
    <property type="evidence" value="ECO:0007669"/>
    <property type="project" value="UniProtKB-KW"/>
</dbReference>
<evidence type="ECO:0000256" key="3">
    <source>
        <dbReference type="ARBA" id="ARBA00022777"/>
    </source>
</evidence>
<evidence type="ECO:0000313" key="7">
    <source>
        <dbReference type="EMBL" id="PLK29389.1"/>
    </source>
</evidence>
<accession>A0A2J4JNE8</accession>
<proteinExistence type="predicted"/>
<keyword evidence="7" id="KW-0067">ATP-binding</keyword>
<dbReference type="Proteomes" id="UP000221015">
    <property type="component" value="Unassembled WGS sequence"/>
</dbReference>
<dbReference type="Pfam" id="PF14501">
    <property type="entry name" value="HATPase_c_5"/>
    <property type="match status" value="1"/>
</dbReference>
<dbReference type="SUPFAM" id="SSF55874">
    <property type="entry name" value="ATPase domain of HSP90 chaperone/DNA topoisomerase II/histidine kinase"/>
    <property type="match status" value="1"/>
</dbReference>
<keyword evidence="4" id="KW-1133">Transmembrane helix</keyword>
<evidence type="ECO:0000256" key="4">
    <source>
        <dbReference type="SAM" id="Phobius"/>
    </source>
</evidence>
<dbReference type="GO" id="GO:0042802">
    <property type="term" value="F:identical protein binding"/>
    <property type="evidence" value="ECO:0007669"/>
    <property type="project" value="TreeGrafter"/>
</dbReference>
<protein>
    <submittedName>
        <fullName evidence="7">ATP-binding protein</fullName>
    </submittedName>
</protein>
<evidence type="ECO:0000259" key="6">
    <source>
        <dbReference type="Pfam" id="PF14689"/>
    </source>
</evidence>
<keyword evidence="7" id="KW-0547">Nucleotide-binding</keyword>
<dbReference type="RefSeq" id="WP_101956506.1">
    <property type="nucleotide sequence ID" value="NZ_NMTS02000056.1"/>
</dbReference>
<dbReference type="SUPFAM" id="SSF55890">
    <property type="entry name" value="Sporulation response regulatory protein Spo0B"/>
    <property type="match status" value="1"/>
</dbReference>
<feature type="transmembrane region" description="Helical" evidence="4">
    <location>
        <begin position="61"/>
        <end position="80"/>
    </location>
</feature>
<dbReference type="CDD" id="cd16935">
    <property type="entry name" value="HATPase_AgrC-ComD-like"/>
    <property type="match status" value="1"/>
</dbReference>
<dbReference type="InterPro" id="IPR039506">
    <property type="entry name" value="SPOB_a"/>
</dbReference>
<feature type="transmembrane region" description="Helical" evidence="4">
    <location>
        <begin position="37"/>
        <end position="55"/>
    </location>
</feature>
<organism evidence="7 8">
    <name type="scientific">Faecalibacterium prausnitzii</name>
    <dbReference type="NCBI Taxonomy" id="853"/>
    <lineage>
        <taxon>Bacteria</taxon>
        <taxon>Bacillati</taxon>
        <taxon>Bacillota</taxon>
        <taxon>Clostridia</taxon>
        <taxon>Eubacteriales</taxon>
        <taxon>Oscillospiraceae</taxon>
        <taxon>Faecalibacterium</taxon>
    </lineage>
</organism>
<dbReference type="Gene3D" id="3.30.565.10">
    <property type="entry name" value="Histidine kinase-like ATPase, C-terminal domain"/>
    <property type="match status" value="1"/>
</dbReference>
<dbReference type="InterPro" id="IPR016120">
    <property type="entry name" value="Sig_transdc_His_kin_SpoOB"/>
</dbReference>
<feature type="domain" description="SpoOB alpha-helical" evidence="6">
    <location>
        <begin position="244"/>
        <end position="286"/>
    </location>
</feature>
<comment type="caution">
    <text evidence="7">The sequence shown here is derived from an EMBL/GenBank/DDBJ whole genome shotgun (WGS) entry which is preliminary data.</text>
</comment>
<keyword evidence="4" id="KW-0472">Membrane</keyword>
<reference evidence="7 8" key="1">
    <citation type="journal article" date="2017" name="Front. Microbiol.">
        <title>New Insights into the Diversity of the Genus Faecalibacterium.</title>
        <authorList>
            <person name="Benevides L."/>
            <person name="Burman S."/>
            <person name="Martin R."/>
            <person name="Robert V."/>
            <person name="Thomas M."/>
            <person name="Miquel S."/>
            <person name="Chain F."/>
            <person name="Sokol H."/>
            <person name="Bermudez-Humaran L.G."/>
            <person name="Morrison M."/>
            <person name="Langella P."/>
            <person name="Azevedo V.A."/>
            <person name="Chatel J.M."/>
            <person name="Soares S."/>
        </authorList>
    </citation>
    <scope>NUCLEOTIDE SEQUENCE [LARGE SCALE GENOMIC DNA]</scope>
    <source>
        <strain evidence="7 8">CNCM I 4542</strain>
    </source>
</reference>
<sequence>MNFALFGRFFLEFAMMYPAEYLCLASLQEHLRAPRKTYAIGASAITLMGLAGAAVCCMLDMETNFLLIPLLIISFWLLRWRTDREVSISQTMFLFSVSAVMMSVCTLLAIVLNAEAELDNAQPVFLPSTSVICLTLSVILSAIFRFTAVRWSRWLLQEYHGEAFWESAWPLPALYAAFLVFCMPKEIGVILMNRIRIIAVLAVSISLLGIFLLLYEMYRVAKEYARSSQLDRENQLLAVESRRYMELRSYLEQTRHLRHDFRQHLHVISGLTEAGRLDELKSYLSQYESELSDARPTLCVNAAVDALAGHYDYEARKQGIQIEWKLELPKLLPLPEADLCTILGNLLENALHASQKLPPEERQVKVLARMLSPAMMGLMVENRYDGVLKKQGGVLHSTKHDGQGIGLVSVETAVHRYHGNLTVETGGSVFRANVLLNL</sequence>
<dbReference type="AlphaFoldDB" id="A0A2J4JNE8"/>
<keyword evidence="4" id="KW-0812">Transmembrane</keyword>
<dbReference type="Gene3D" id="1.10.287.130">
    <property type="match status" value="1"/>
</dbReference>
<feature type="domain" description="Sensor histidine kinase NatK-like C-terminal" evidence="5">
    <location>
        <begin position="337"/>
        <end position="436"/>
    </location>
</feature>
<dbReference type="EMBL" id="NMTS02000056">
    <property type="protein sequence ID" value="PLK29389.1"/>
    <property type="molecule type" value="Genomic_DNA"/>
</dbReference>
<feature type="transmembrane region" description="Helical" evidence="4">
    <location>
        <begin position="92"/>
        <end position="112"/>
    </location>
</feature>
<keyword evidence="2" id="KW-0808">Transferase</keyword>